<dbReference type="InterPro" id="IPR006677">
    <property type="entry name" value="tRNA_intron_Endonuc_cat-like"/>
</dbReference>
<keyword evidence="4" id="KW-1133">Transmembrane helix</keyword>
<dbReference type="PANTHER" id="PTHR21227:SF0">
    <property type="entry name" value="TRNA-SPLICING ENDONUCLEASE SUBUNIT SEN2"/>
    <property type="match status" value="1"/>
</dbReference>
<feature type="transmembrane region" description="Helical" evidence="4">
    <location>
        <begin position="59"/>
        <end position="77"/>
    </location>
</feature>
<evidence type="ECO:0000259" key="5">
    <source>
        <dbReference type="Pfam" id="PF01974"/>
    </source>
</evidence>
<organism evidence="7 8">
    <name type="scientific">Psophocarpus tetragonolobus</name>
    <name type="common">Winged bean</name>
    <name type="synonym">Dolichos tetragonolobus</name>
    <dbReference type="NCBI Taxonomy" id="3891"/>
    <lineage>
        <taxon>Eukaryota</taxon>
        <taxon>Viridiplantae</taxon>
        <taxon>Streptophyta</taxon>
        <taxon>Embryophyta</taxon>
        <taxon>Tracheophyta</taxon>
        <taxon>Spermatophyta</taxon>
        <taxon>Magnoliopsida</taxon>
        <taxon>eudicotyledons</taxon>
        <taxon>Gunneridae</taxon>
        <taxon>Pentapetalae</taxon>
        <taxon>rosids</taxon>
        <taxon>fabids</taxon>
        <taxon>Fabales</taxon>
        <taxon>Fabaceae</taxon>
        <taxon>Papilionoideae</taxon>
        <taxon>50 kb inversion clade</taxon>
        <taxon>NPAAA clade</taxon>
        <taxon>indigoferoid/millettioid clade</taxon>
        <taxon>Phaseoleae</taxon>
        <taxon>Psophocarpus</taxon>
    </lineage>
</organism>
<dbReference type="GO" id="GO:0000379">
    <property type="term" value="P:tRNA-type intron splice site recognition and cleavage"/>
    <property type="evidence" value="ECO:0007669"/>
    <property type="project" value="TreeGrafter"/>
</dbReference>
<comment type="caution">
    <text evidence="7">The sequence shown here is derived from an EMBL/GenBank/DDBJ whole genome shotgun (WGS) entry which is preliminary data.</text>
</comment>
<dbReference type="PANTHER" id="PTHR21227">
    <property type="entry name" value="TRNA-SPLICING ENDONUCLEASE SUBUNIT SEN2"/>
    <property type="match status" value="1"/>
</dbReference>
<name>A0AAN9SGJ2_PSOTE</name>
<evidence type="ECO:0000256" key="3">
    <source>
        <dbReference type="ARBA" id="ARBA00034031"/>
    </source>
</evidence>
<dbReference type="InterPro" id="IPR006678">
    <property type="entry name" value="tRNA_intron_Endonuc_N"/>
</dbReference>
<dbReference type="GO" id="GO:0005737">
    <property type="term" value="C:cytoplasm"/>
    <property type="evidence" value="ECO:0007669"/>
    <property type="project" value="TreeGrafter"/>
</dbReference>
<evidence type="ECO:0000256" key="1">
    <source>
        <dbReference type="ARBA" id="ARBA00008078"/>
    </source>
</evidence>
<dbReference type="InterPro" id="IPR006676">
    <property type="entry name" value="tRNA_splic"/>
</dbReference>
<evidence type="ECO:0000313" key="8">
    <source>
        <dbReference type="Proteomes" id="UP001386955"/>
    </source>
</evidence>
<sequence length="393" mass="44834">MKNRVCVTAATAAAVLVTCFAPPPPPPLCWLLALLQETKPPTRYSCMLRLMRHGALQLLHVRVLLCFYLWTWAFSFLESSSSFHFLSTSLLWSSFSRRIGSSNRKVHMAPRWKGKDAKAKKDAEAEALKEPMSKIVSQLQSSLVQSDTRGFLSDNSVHLAVGEEQLDLLDKACFGRPVRTVEKDKHWFQLSFEEAFYLCDSLKCLKINGSDTGPQNEELWNYMKSQKEAFPYFYKAYSHLRLKNWVVRSGAQYGVDFVVYRHHPGRVHSEYGVLVLSDEDDKDLNGRLEVWSDFHCTTRLLGSVAKFLLVLYVNKNGNGNESPLCLSNYTVEERTITRWSPEQSREKIVGKHVSKHVVHHIDTAEVLIISRRKLSRDVAKLEAVSVGPLPKQF</sequence>
<dbReference type="EC" id="4.6.1.16" evidence="2"/>
<dbReference type="EMBL" id="JAYMYS010000004">
    <property type="protein sequence ID" value="KAK7396273.1"/>
    <property type="molecule type" value="Genomic_DNA"/>
</dbReference>
<gene>
    <name evidence="7" type="ORF">VNO78_17158</name>
</gene>
<dbReference type="GO" id="GO:0003676">
    <property type="term" value="F:nucleic acid binding"/>
    <property type="evidence" value="ECO:0007669"/>
    <property type="project" value="InterPro"/>
</dbReference>
<dbReference type="GO" id="GO:0000213">
    <property type="term" value="F:tRNA-intron lyase activity"/>
    <property type="evidence" value="ECO:0007669"/>
    <property type="project" value="UniProtKB-EC"/>
</dbReference>
<dbReference type="InterPro" id="IPR036167">
    <property type="entry name" value="tRNA_intron_Endo_cat-like_sf"/>
</dbReference>
<keyword evidence="4" id="KW-0472">Membrane</keyword>
<dbReference type="Proteomes" id="UP001386955">
    <property type="component" value="Unassembled WGS sequence"/>
</dbReference>
<reference evidence="7 8" key="1">
    <citation type="submission" date="2024-01" db="EMBL/GenBank/DDBJ databases">
        <title>The genomes of 5 underutilized Papilionoideae crops provide insights into root nodulation and disease resistanc.</title>
        <authorList>
            <person name="Jiang F."/>
        </authorList>
    </citation>
    <scope>NUCLEOTIDE SEQUENCE [LARGE SCALE GENOMIC DNA]</scope>
    <source>
        <strain evidence="7">DUOXIRENSHENG_FW03</strain>
        <tissue evidence="7">Leaves</tissue>
    </source>
</reference>
<proteinExistence type="inferred from homology"/>
<comment type="similarity">
    <text evidence="1">Belongs to the tRNA-intron endonuclease family.</text>
</comment>
<accession>A0AAN9SGJ2</accession>
<dbReference type="SUPFAM" id="SSF53032">
    <property type="entry name" value="tRNA-intron endonuclease catalytic domain-like"/>
    <property type="match status" value="1"/>
</dbReference>
<evidence type="ECO:0000313" key="7">
    <source>
        <dbReference type="EMBL" id="KAK7396273.1"/>
    </source>
</evidence>
<keyword evidence="8" id="KW-1185">Reference proteome</keyword>
<evidence type="ECO:0000256" key="4">
    <source>
        <dbReference type="SAM" id="Phobius"/>
    </source>
</evidence>
<dbReference type="Gene3D" id="3.40.1350.10">
    <property type="match status" value="1"/>
</dbReference>
<dbReference type="Pfam" id="PF02778">
    <property type="entry name" value="tRNA_int_endo_N"/>
    <property type="match status" value="1"/>
</dbReference>
<dbReference type="FunFam" id="3.40.1350.10:FF:000005">
    <property type="entry name" value="tRNA-splicing endonuclease subunit Sen2-1"/>
    <property type="match status" value="1"/>
</dbReference>
<keyword evidence="4" id="KW-0812">Transmembrane</keyword>
<comment type="catalytic activity">
    <reaction evidence="3">
        <text>pretRNA = a 3'-half-tRNA molecule with a 5'-OH end + a 5'-half-tRNA molecule with a 2',3'-cyclic phosphate end + an intron with a 2',3'-cyclic phosphate and a 5'-hydroxyl terminus.</text>
        <dbReference type="EC" id="4.6.1.16"/>
    </reaction>
</comment>
<evidence type="ECO:0000259" key="6">
    <source>
        <dbReference type="Pfam" id="PF02778"/>
    </source>
</evidence>
<feature type="domain" description="tRNA intron endonuclease N-terminal" evidence="6">
    <location>
        <begin position="149"/>
        <end position="213"/>
    </location>
</feature>
<dbReference type="CDD" id="cd22363">
    <property type="entry name" value="tRNA-intron_lyase_C"/>
    <property type="match status" value="1"/>
</dbReference>
<dbReference type="AlphaFoldDB" id="A0AAN9SGJ2"/>
<dbReference type="Pfam" id="PF01974">
    <property type="entry name" value="tRNA_int_endo"/>
    <property type="match status" value="1"/>
</dbReference>
<dbReference type="InterPro" id="IPR011856">
    <property type="entry name" value="tRNA_endonuc-like_dom_sf"/>
</dbReference>
<evidence type="ECO:0000256" key="2">
    <source>
        <dbReference type="ARBA" id="ARBA00012573"/>
    </source>
</evidence>
<protein>
    <recommendedName>
        <fullName evidence="2">tRNA-intron lyase</fullName>
        <ecNumber evidence="2">4.6.1.16</ecNumber>
    </recommendedName>
</protein>
<dbReference type="GO" id="GO:0000214">
    <property type="term" value="C:tRNA-intron endonuclease complex"/>
    <property type="evidence" value="ECO:0007669"/>
    <property type="project" value="TreeGrafter"/>
</dbReference>
<feature type="domain" description="tRNA intron endonuclease catalytic" evidence="5">
    <location>
        <begin position="234"/>
        <end position="318"/>
    </location>
</feature>